<sequence length="67" mass="7957">MREYLGRSSMPSHRSGHTSHEAIFTAPINVFDWARSRKGKRKLRKLQYKRGRLKCFSDYLFGLKNQI</sequence>
<name>A0A059A5F5_EUCGR</name>
<proteinExistence type="predicted"/>
<organism evidence="1">
    <name type="scientific">Eucalyptus grandis</name>
    <name type="common">Flooded gum</name>
    <dbReference type="NCBI Taxonomy" id="71139"/>
    <lineage>
        <taxon>Eukaryota</taxon>
        <taxon>Viridiplantae</taxon>
        <taxon>Streptophyta</taxon>
        <taxon>Embryophyta</taxon>
        <taxon>Tracheophyta</taxon>
        <taxon>Spermatophyta</taxon>
        <taxon>Magnoliopsida</taxon>
        <taxon>eudicotyledons</taxon>
        <taxon>Gunneridae</taxon>
        <taxon>Pentapetalae</taxon>
        <taxon>rosids</taxon>
        <taxon>malvids</taxon>
        <taxon>Myrtales</taxon>
        <taxon>Myrtaceae</taxon>
        <taxon>Myrtoideae</taxon>
        <taxon>Eucalypteae</taxon>
        <taxon>Eucalyptus</taxon>
    </lineage>
</organism>
<gene>
    <name evidence="1" type="ORF">EUGRSUZ_K02260</name>
</gene>
<dbReference type="AlphaFoldDB" id="A0A059A5F5"/>
<accession>A0A059A5F5</accession>
<protein>
    <submittedName>
        <fullName evidence="1">Uncharacterized protein</fullName>
    </submittedName>
</protein>
<dbReference type="EMBL" id="KK198763">
    <property type="protein sequence ID" value="KCW48590.1"/>
    <property type="molecule type" value="Genomic_DNA"/>
</dbReference>
<evidence type="ECO:0000313" key="1">
    <source>
        <dbReference type="EMBL" id="KCW48590.1"/>
    </source>
</evidence>
<dbReference type="InParanoid" id="A0A059A5F5"/>
<reference evidence="1" key="1">
    <citation type="submission" date="2013-07" db="EMBL/GenBank/DDBJ databases">
        <title>The genome of Eucalyptus grandis.</title>
        <authorList>
            <person name="Schmutz J."/>
            <person name="Hayes R."/>
            <person name="Myburg A."/>
            <person name="Tuskan G."/>
            <person name="Grattapaglia D."/>
            <person name="Rokhsar D.S."/>
        </authorList>
    </citation>
    <scope>NUCLEOTIDE SEQUENCE</scope>
    <source>
        <tissue evidence="1">Leaf extractions</tissue>
    </source>
</reference>
<dbReference type="Gramene" id="KCW48590">
    <property type="protein sequence ID" value="KCW48590"/>
    <property type="gene ID" value="EUGRSUZ_K02260"/>
</dbReference>